<dbReference type="KEGG" id="xau:Xaut_4362"/>
<dbReference type="HOGENOM" id="CLU_048975_0_0_5"/>
<feature type="domain" description="Ku" evidence="4">
    <location>
        <begin position="55"/>
        <end position="185"/>
    </location>
</feature>
<dbReference type="GO" id="GO:0006310">
    <property type="term" value="P:DNA recombination"/>
    <property type="evidence" value="ECO:0007669"/>
    <property type="project" value="UniProtKB-KW"/>
</dbReference>
<keyword evidence="2" id="KW-0234">DNA repair</keyword>
<dbReference type="SUPFAM" id="SSF100939">
    <property type="entry name" value="SPOC domain-like"/>
    <property type="match status" value="1"/>
</dbReference>
<dbReference type="SMART" id="SM00559">
    <property type="entry name" value="Ku78"/>
    <property type="match status" value="1"/>
</dbReference>
<dbReference type="EMBL" id="CP000781">
    <property type="protein sequence ID" value="ABS69583.1"/>
    <property type="molecule type" value="Genomic_DNA"/>
</dbReference>
<evidence type="ECO:0000256" key="1">
    <source>
        <dbReference type="ARBA" id="ARBA00023125"/>
    </source>
</evidence>
<dbReference type="CDD" id="cd00789">
    <property type="entry name" value="KU_like"/>
    <property type="match status" value="1"/>
</dbReference>
<dbReference type="AlphaFoldDB" id="A7INI9"/>
<comment type="similarity">
    <text evidence="2">Belongs to the prokaryotic Ku family.</text>
</comment>
<accession>A7INI9</accession>
<dbReference type="InterPro" id="IPR009187">
    <property type="entry name" value="Prok_Ku"/>
</dbReference>
<evidence type="ECO:0000313" key="5">
    <source>
        <dbReference type="EMBL" id="ABS69583.1"/>
    </source>
</evidence>
<protein>
    <recommendedName>
        <fullName evidence="2">Non-homologous end joining protein Ku</fullName>
    </recommendedName>
</protein>
<sequence length="269" mass="30727">MALRPYWKGYLKLSLVTCPVQMMPATSESEKVRFHTLNRQTHNRVVSHYVDAVTGNEVGEDDEVKGYQRGENDYIILEDEELENVALDSTKTIDIDVFAPHASIDWIWLDTPYYLSPDDPVGQEAFSVIRDAMAAEHMVGISRLVISRRERAVMLEPRGKGIVLWTLRYGDEVRDEADYFGGIDDEPSDSELMPLIEQLIRKETRHWDSKLVADPVQDKLLEIIEAKRKKTKRPAKTRSSEPKAMPNNVVNIMDALRKSVAAETRTGKR</sequence>
<dbReference type="PANTHER" id="PTHR41251">
    <property type="entry name" value="NON-HOMOLOGOUS END JOINING PROTEIN KU"/>
    <property type="match status" value="1"/>
</dbReference>
<dbReference type="Pfam" id="PF02735">
    <property type="entry name" value="Ku"/>
    <property type="match status" value="1"/>
</dbReference>
<dbReference type="PANTHER" id="PTHR41251:SF1">
    <property type="entry name" value="NON-HOMOLOGOUS END JOINING PROTEIN KU"/>
    <property type="match status" value="1"/>
</dbReference>
<dbReference type="STRING" id="78245.Xaut_4362"/>
<reference evidence="5 6" key="1">
    <citation type="submission" date="2007-07" db="EMBL/GenBank/DDBJ databases">
        <title>Complete sequence of chromosome of Xanthobacter autotrophicus Py2.</title>
        <authorList>
            <consortium name="US DOE Joint Genome Institute"/>
            <person name="Copeland A."/>
            <person name="Lucas S."/>
            <person name="Lapidus A."/>
            <person name="Barry K."/>
            <person name="Glavina del Rio T."/>
            <person name="Hammon N."/>
            <person name="Israni S."/>
            <person name="Dalin E."/>
            <person name="Tice H."/>
            <person name="Pitluck S."/>
            <person name="Sims D."/>
            <person name="Brettin T."/>
            <person name="Bruce D."/>
            <person name="Detter J.C."/>
            <person name="Han C."/>
            <person name="Tapia R."/>
            <person name="Brainard J."/>
            <person name="Schmutz J."/>
            <person name="Larimer F."/>
            <person name="Land M."/>
            <person name="Hauser L."/>
            <person name="Kyrpides N."/>
            <person name="Kim E."/>
            <person name="Ensigns S.A."/>
            <person name="Richardson P."/>
        </authorList>
    </citation>
    <scope>NUCLEOTIDE SEQUENCE [LARGE SCALE GENOMIC DNA]</scope>
    <source>
        <strain evidence="6">ATCC BAA-1158 / Py2</strain>
    </source>
</reference>
<keyword evidence="2" id="KW-0233">DNA recombination</keyword>
<evidence type="ECO:0000256" key="2">
    <source>
        <dbReference type="HAMAP-Rule" id="MF_01875"/>
    </source>
</evidence>
<dbReference type="PhylomeDB" id="A7INI9"/>
<dbReference type="OrthoDB" id="9780854at2"/>
<keyword evidence="2" id="KW-0227">DNA damage</keyword>
<evidence type="ECO:0000256" key="3">
    <source>
        <dbReference type="SAM" id="MobiDB-lite"/>
    </source>
</evidence>
<keyword evidence="6" id="KW-1185">Reference proteome</keyword>
<evidence type="ECO:0000259" key="4">
    <source>
        <dbReference type="SMART" id="SM00559"/>
    </source>
</evidence>
<keyword evidence="1 2" id="KW-0238">DNA-binding</keyword>
<proteinExistence type="inferred from homology"/>
<organism evidence="5 6">
    <name type="scientific">Xanthobacter autotrophicus (strain ATCC BAA-1158 / Py2)</name>
    <dbReference type="NCBI Taxonomy" id="78245"/>
    <lineage>
        <taxon>Bacteria</taxon>
        <taxon>Pseudomonadati</taxon>
        <taxon>Pseudomonadota</taxon>
        <taxon>Alphaproteobacteria</taxon>
        <taxon>Hyphomicrobiales</taxon>
        <taxon>Xanthobacteraceae</taxon>
        <taxon>Xanthobacter</taxon>
    </lineage>
</organism>
<dbReference type="GO" id="GO:0006303">
    <property type="term" value="P:double-strand break repair via nonhomologous end joining"/>
    <property type="evidence" value="ECO:0007669"/>
    <property type="project" value="UniProtKB-UniRule"/>
</dbReference>
<evidence type="ECO:0000313" key="6">
    <source>
        <dbReference type="Proteomes" id="UP000002417"/>
    </source>
</evidence>
<dbReference type="Gene3D" id="2.40.290.10">
    <property type="match status" value="1"/>
</dbReference>
<dbReference type="PIRSF" id="PIRSF006493">
    <property type="entry name" value="Prok_Ku"/>
    <property type="match status" value="1"/>
</dbReference>
<feature type="compositionally biased region" description="Basic residues" evidence="3">
    <location>
        <begin position="227"/>
        <end position="236"/>
    </location>
</feature>
<name>A7INI9_XANP2</name>
<dbReference type="eggNOG" id="COG1273">
    <property type="taxonomic scope" value="Bacteria"/>
</dbReference>
<dbReference type="InterPro" id="IPR006164">
    <property type="entry name" value="DNA_bd_Ku70/Ku80"/>
</dbReference>
<dbReference type="InterPro" id="IPR016194">
    <property type="entry name" value="SPOC-like_C_dom_sf"/>
</dbReference>
<dbReference type="HAMAP" id="MF_01875">
    <property type="entry name" value="Prokaryotic_Ku"/>
    <property type="match status" value="1"/>
</dbReference>
<comment type="subunit">
    <text evidence="2">Homodimer. Interacts with LigD.</text>
</comment>
<gene>
    <name evidence="2" type="primary">ku</name>
    <name evidence="5" type="ordered locus">Xaut_4362</name>
</gene>
<dbReference type="Proteomes" id="UP000002417">
    <property type="component" value="Chromosome"/>
</dbReference>
<dbReference type="GO" id="GO:0003690">
    <property type="term" value="F:double-stranded DNA binding"/>
    <property type="evidence" value="ECO:0007669"/>
    <property type="project" value="UniProtKB-UniRule"/>
</dbReference>
<feature type="region of interest" description="Disordered" evidence="3">
    <location>
        <begin position="227"/>
        <end position="248"/>
    </location>
</feature>
<comment type="function">
    <text evidence="2">With LigD forms a non-homologous end joining (NHEJ) DNA repair enzyme, which repairs dsDNA breaks with reduced fidelity. Binds linear dsDNA with 5'- and 3'- overhangs but not closed circular dsDNA nor ssDNA. Recruits and stimulates the ligase activity of LigD.</text>
</comment>
<dbReference type="NCBIfam" id="TIGR02772">
    <property type="entry name" value="Ku_bact"/>
    <property type="match status" value="1"/>
</dbReference>